<dbReference type="EMBL" id="VSRR010003037">
    <property type="protein sequence ID" value="MPC34363.1"/>
    <property type="molecule type" value="Genomic_DNA"/>
</dbReference>
<feature type="compositionally biased region" description="Basic and acidic residues" evidence="1">
    <location>
        <begin position="51"/>
        <end position="71"/>
    </location>
</feature>
<sequence>MRTNSETRDKNWTSKLWKTGTEQGTNSQQTQIEKGEKKRLEEEEEEEEEEEHNKEKEQGQERISQERGRETQEAVVTLIVMVVVGLVMVAVVSEEEVVDDTLSPHPPDTFPIWSDTLPARRYRVSSQLSFRGTEIWTLAVH</sequence>
<name>A0A5B7EN09_PORTR</name>
<accession>A0A5B7EN09</accession>
<feature type="compositionally biased region" description="Basic and acidic residues" evidence="1">
    <location>
        <begin position="1"/>
        <end position="12"/>
    </location>
</feature>
<evidence type="ECO:0000313" key="3">
    <source>
        <dbReference type="EMBL" id="MPC34363.1"/>
    </source>
</evidence>
<organism evidence="3 4">
    <name type="scientific">Portunus trituberculatus</name>
    <name type="common">Swimming crab</name>
    <name type="synonym">Neptunus trituberculatus</name>
    <dbReference type="NCBI Taxonomy" id="210409"/>
    <lineage>
        <taxon>Eukaryota</taxon>
        <taxon>Metazoa</taxon>
        <taxon>Ecdysozoa</taxon>
        <taxon>Arthropoda</taxon>
        <taxon>Crustacea</taxon>
        <taxon>Multicrustacea</taxon>
        <taxon>Malacostraca</taxon>
        <taxon>Eumalacostraca</taxon>
        <taxon>Eucarida</taxon>
        <taxon>Decapoda</taxon>
        <taxon>Pleocyemata</taxon>
        <taxon>Brachyura</taxon>
        <taxon>Eubrachyura</taxon>
        <taxon>Portunoidea</taxon>
        <taxon>Portunidae</taxon>
        <taxon>Portuninae</taxon>
        <taxon>Portunus</taxon>
    </lineage>
</organism>
<evidence type="ECO:0000256" key="1">
    <source>
        <dbReference type="SAM" id="MobiDB-lite"/>
    </source>
</evidence>
<proteinExistence type="predicted"/>
<evidence type="ECO:0000313" key="4">
    <source>
        <dbReference type="Proteomes" id="UP000324222"/>
    </source>
</evidence>
<comment type="caution">
    <text evidence="3">The sequence shown here is derived from an EMBL/GenBank/DDBJ whole genome shotgun (WGS) entry which is preliminary data.</text>
</comment>
<keyword evidence="4" id="KW-1185">Reference proteome</keyword>
<dbReference type="AlphaFoldDB" id="A0A5B7EN09"/>
<dbReference type="Proteomes" id="UP000324222">
    <property type="component" value="Unassembled WGS sequence"/>
</dbReference>
<reference evidence="3 4" key="1">
    <citation type="submission" date="2019-05" db="EMBL/GenBank/DDBJ databases">
        <title>Another draft genome of Portunus trituberculatus and its Hox gene families provides insights of decapod evolution.</title>
        <authorList>
            <person name="Jeong J.-H."/>
            <person name="Song I."/>
            <person name="Kim S."/>
            <person name="Choi T."/>
            <person name="Kim D."/>
            <person name="Ryu S."/>
            <person name="Kim W."/>
        </authorList>
    </citation>
    <scope>NUCLEOTIDE SEQUENCE [LARGE SCALE GENOMIC DNA]</scope>
    <source>
        <tissue evidence="3">Muscle</tissue>
    </source>
</reference>
<keyword evidence="2" id="KW-1133">Transmembrane helix</keyword>
<keyword evidence="2" id="KW-0812">Transmembrane</keyword>
<feature type="transmembrane region" description="Helical" evidence="2">
    <location>
        <begin position="74"/>
        <end position="93"/>
    </location>
</feature>
<evidence type="ECO:0000256" key="2">
    <source>
        <dbReference type="SAM" id="Phobius"/>
    </source>
</evidence>
<feature type="compositionally biased region" description="Polar residues" evidence="1">
    <location>
        <begin position="13"/>
        <end position="32"/>
    </location>
</feature>
<keyword evidence="2" id="KW-0472">Membrane</keyword>
<feature type="region of interest" description="Disordered" evidence="1">
    <location>
        <begin position="1"/>
        <end position="71"/>
    </location>
</feature>
<protein>
    <submittedName>
        <fullName evidence="3">Uncharacterized protein</fullName>
    </submittedName>
</protein>
<gene>
    <name evidence="3" type="ORF">E2C01_027747</name>
</gene>